<reference evidence="4 5" key="1">
    <citation type="submission" date="2008-07" db="EMBL/GenBank/DDBJ databases">
        <authorList>
            <person name="Tandeau de Marsac N."/>
            <person name="Ferriera S."/>
            <person name="Johnson J."/>
            <person name="Kravitz S."/>
            <person name="Beeson K."/>
            <person name="Sutton G."/>
            <person name="Rogers Y.-H."/>
            <person name="Friedman R."/>
            <person name="Frazier M."/>
            <person name="Venter J.C."/>
        </authorList>
    </citation>
    <scope>NUCLEOTIDE SEQUENCE [LARGE SCALE GENOMIC DNA]</scope>
    <source>
        <strain evidence="4 5">PCC 7420</strain>
    </source>
</reference>
<dbReference type="Pfam" id="PF03764">
    <property type="entry name" value="EFG_IV"/>
    <property type="match status" value="1"/>
</dbReference>
<dbReference type="eggNOG" id="COG0480">
    <property type="taxonomic scope" value="Bacteria"/>
</dbReference>
<dbReference type="GO" id="GO:0032790">
    <property type="term" value="P:ribosome disassembly"/>
    <property type="evidence" value="ECO:0007669"/>
    <property type="project" value="TreeGrafter"/>
</dbReference>
<evidence type="ECO:0000259" key="3">
    <source>
        <dbReference type="PROSITE" id="PS51722"/>
    </source>
</evidence>
<keyword evidence="1" id="KW-0547">Nucleotide-binding</keyword>
<dbReference type="InterPro" id="IPR020568">
    <property type="entry name" value="Ribosomal_Su5_D2-typ_SF"/>
</dbReference>
<organism evidence="4 5">
    <name type="scientific">Coleofasciculus chthonoplastes PCC 7420</name>
    <dbReference type="NCBI Taxonomy" id="118168"/>
    <lineage>
        <taxon>Bacteria</taxon>
        <taxon>Bacillati</taxon>
        <taxon>Cyanobacteriota</taxon>
        <taxon>Cyanophyceae</taxon>
        <taxon>Coleofasciculales</taxon>
        <taxon>Coleofasciculaceae</taxon>
        <taxon>Coleofasciculus</taxon>
    </lineage>
</organism>
<dbReference type="Gene3D" id="3.30.230.10">
    <property type="match status" value="1"/>
</dbReference>
<dbReference type="PANTHER" id="PTHR43261">
    <property type="entry name" value="TRANSLATION ELONGATION FACTOR G-RELATED"/>
    <property type="match status" value="1"/>
</dbReference>
<gene>
    <name evidence="4" type="ORF">MC7420_4806</name>
</gene>
<dbReference type="Pfam" id="PF00679">
    <property type="entry name" value="EFG_C"/>
    <property type="match status" value="1"/>
</dbReference>
<dbReference type="NCBIfam" id="NF009381">
    <property type="entry name" value="PRK12740.1-5"/>
    <property type="match status" value="1"/>
</dbReference>
<dbReference type="InterPro" id="IPR053905">
    <property type="entry name" value="EF-G-like_DII"/>
</dbReference>
<dbReference type="Gene3D" id="3.30.70.870">
    <property type="entry name" value="Elongation Factor G (Translational Gtpase), domain 3"/>
    <property type="match status" value="1"/>
</dbReference>
<dbReference type="NCBIfam" id="NF009891">
    <property type="entry name" value="PRK13351.1-1"/>
    <property type="match status" value="1"/>
</dbReference>
<dbReference type="SMART" id="SM00838">
    <property type="entry name" value="EFG_C"/>
    <property type="match status" value="1"/>
</dbReference>
<dbReference type="FunFam" id="3.30.70.240:FF:000001">
    <property type="entry name" value="Elongation factor G"/>
    <property type="match status" value="1"/>
</dbReference>
<dbReference type="SUPFAM" id="SSF54980">
    <property type="entry name" value="EF-G C-terminal domain-like"/>
    <property type="match status" value="2"/>
</dbReference>
<dbReference type="InterPro" id="IPR009022">
    <property type="entry name" value="EFG_III"/>
</dbReference>
<dbReference type="CDD" id="cd16262">
    <property type="entry name" value="EFG_III"/>
    <property type="match status" value="1"/>
</dbReference>
<name>B4VN75_9CYAN</name>
<dbReference type="Pfam" id="PF14492">
    <property type="entry name" value="EFG_III"/>
    <property type="match status" value="1"/>
</dbReference>
<dbReference type="InterPro" id="IPR009000">
    <property type="entry name" value="Transl_B-barrel_sf"/>
</dbReference>
<dbReference type="InterPro" id="IPR035647">
    <property type="entry name" value="EFG_III/V"/>
</dbReference>
<dbReference type="PANTHER" id="PTHR43261:SF7">
    <property type="entry name" value="ELONGATION FACTOR G-LIKE PROTEIN"/>
    <property type="match status" value="1"/>
</dbReference>
<dbReference type="PROSITE" id="PS51722">
    <property type="entry name" value="G_TR_2"/>
    <property type="match status" value="1"/>
</dbReference>
<dbReference type="FunFam" id="3.30.230.10:FF:000003">
    <property type="entry name" value="Elongation factor G"/>
    <property type="match status" value="1"/>
</dbReference>
<dbReference type="InterPro" id="IPR014721">
    <property type="entry name" value="Ribsml_uS5_D2-typ_fold_subgr"/>
</dbReference>
<keyword evidence="4" id="KW-0648">Protein biosynthesis</keyword>
<dbReference type="STRING" id="118168.MC7420_4806"/>
<dbReference type="Pfam" id="PF00009">
    <property type="entry name" value="GTP_EFTU"/>
    <property type="match status" value="1"/>
</dbReference>
<dbReference type="SUPFAM" id="SSF52540">
    <property type="entry name" value="P-loop containing nucleoside triphosphate hydrolases"/>
    <property type="match status" value="1"/>
</dbReference>
<dbReference type="InterPro" id="IPR000795">
    <property type="entry name" value="T_Tr_GTP-bd_dom"/>
</dbReference>
<dbReference type="Pfam" id="PF22042">
    <property type="entry name" value="EF-G_D2"/>
    <property type="match status" value="1"/>
</dbReference>
<proteinExistence type="predicted"/>
<keyword evidence="4" id="KW-0251">Elongation factor</keyword>
<dbReference type="SMART" id="SM00889">
    <property type="entry name" value="EFG_IV"/>
    <property type="match status" value="1"/>
</dbReference>
<dbReference type="EMBL" id="DS989846">
    <property type="protein sequence ID" value="EDX76550.1"/>
    <property type="molecule type" value="Genomic_DNA"/>
</dbReference>
<dbReference type="GO" id="GO:0003746">
    <property type="term" value="F:translation elongation factor activity"/>
    <property type="evidence" value="ECO:0007669"/>
    <property type="project" value="UniProtKB-KW"/>
</dbReference>
<keyword evidence="5" id="KW-1185">Reference proteome</keyword>
<dbReference type="CDD" id="cd04170">
    <property type="entry name" value="EF-G_bact"/>
    <property type="match status" value="1"/>
</dbReference>
<evidence type="ECO:0000313" key="5">
    <source>
        <dbReference type="Proteomes" id="UP000003835"/>
    </source>
</evidence>
<feature type="domain" description="Tr-type G" evidence="3">
    <location>
        <begin position="35"/>
        <end position="314"/>
    </location>
</feature>
<sequence length="714" mass="78152">MSQSLNLERRQDLTPLTDHLINISLGENMNQNAVTATRNVAIVGPYLSGKTSLLESLLFVTGATSRKGNIKDGNTVGDAIAEARDRTMTVEINVADTEYQGIRFNWIDCPGSIEFAQETYNALMGVDAAVVVCEPTSDRVLMLAPLFKFLDDWKIPHLVFVNKIDQLSCDGGACGQSYRQILDALKGVSSRPIVPHQYPIGKAEQLIGFIDLVTEQAFHYHTGAPADPVPLPDSLKDAEHAAREEMLEALADFDDHLLEELLEEIEPPQEEIVKDLKMELGADLIVPVFIGVAEQDYGVRHLIDALLREAPAPEATAERRGLTGKGSATVAQVLKTYYTPQGGKLSLARVWTGQLTDGSVLNGIRAGGLYHIFGQQQQSTPEAKAGDIVAIGRLEGIHTGDTLSTEEKGAKELPKAPAMKPVYGFAITAENRKDEVKLSGALTKLLEEDPSLAWEQHEDTHEIILWGQGEIHLKVALDRLRRKYNLPMDTHLPRIPYKETIRKSTSSHGRYKHQSGGHGQFGDVYLDIKPVERGEGFSFSESIVGGVVPKQYIPGVETGVREYLSQGPLGFPVVDVAVTLTNGSYHSVDSSEQAFKQAARVAMTEGMPKCNPVLLEPIMAIQVSAPTEFTSKVLQLISGRRGQILNYEPVSGWNGWDCISGYLPQSEMHDFIIELRSLTLGIGFFNWEYDHLQEVPGKLADNVLAATGNGNGNG</sequence>
<accession>B4VN75</accession>
<dbReference type="AlphaFoldDB" id="B4VN75"/>
<dbReference type="SUPFAM" id="SSF50447">
    <property type="entry name" value="Translation proteins"/>
    <property type="match status" value="1"/>
</dbReference>
<dbReference type="InterPro" id="IPR000640">
    <property type="entry name" value="EFG_V-like"/>
</dbReference>
<dbReference type="InterPro" id="IPR005517">
    <property type="entry name" value="Transl_elong_EFG/EF2_IV"/>
</dbReference>
<evidence type="ECO:0000256" key="2">
    <source>
        <dbReference type="ARBA" id="ARBA00023134"/>
    </source>
</evidence>
<dbReference type="InterPro" id="IPR005225">
    <property type="entry name" value="Small_GTP-bd"/>
</dbReference>
<dbReference type="GO" id="GO:0003924">
    <property type="term" value="F:GTPase activity"/>
    <property type="evidence" value="ECO:0007669"/>
    <property type="project" value="InterPro"/>
</dbReference>
<evidence type="ECO:0000313" key="4">
    <source>
        <dbReference type="EMBL" id="EDX76550.1"/>
    </source>
</evidence>
<dbReference type="CDD" id="cd01434">
    <property type="entry name" value="EFG_mtEFG1_IV"/>
    <property type="match status" value="1"/>
</dbReference>
<dbReference type="GO" id="GO:0005525">
    <property type="term" value="F:GTP binding"/>
    <property type="evidence" value="ECO:0007669"/>
    <property type="project" value="UniProtKB-KW"/>
</dbReference>
<dbReference type="CDD" id="cd03713">
    <property type="entry name" value="EFG_mtEFG_C"/>
    <property type="match status" value="1"/>
</dbReference>
<dbReference type="InterPro" id="IPR041095">
    <property type="entry name" value="EFG_II"/>
</dbReference>
<dbReference type="HOGENOM" id="CLU_002794_4_2_3"/>
<dbReference type="SUPFAM" id="SSF54211">
    <property type="entry name" value="Ribosomal protein S5 domain 2-like"/>
    <property type="match status" value="1"/>
</dbReference>
<dbReference type="InterPro" id="IPR047872">
    <property type="entry name" value="EFG_IV"/>
</dbReference>
<dbReference type="InterPro" id="IPR035649">
    <property type="entry name" value="EFG_V"/>
</dbReference>
<keyword evidence="2" id="KW-0342">GTP-binding</keyword>
<dbReference type="NCBIfam" id="TIGR00231">
    <property type="entry name" value="small_GTP"/>
    <property type="match status" value="1"/>
</dbReference>
<dbReference type="NCBIfam" id="NF009379">
    <property type="entry name" value="PRK12740.1-3"/>
    <property type="match status" value="1"/>
</dbReference>
<dbReference type="Proteomes" id="UP000003835">
    <property type="component" value="Unassembled WGS sequence"/>
</dbReference>
<protein>
    <submittedName>
        <fullName evidence="4">Elongation factor G, domain IV family</fullName>
    </submittedName>
</protein>
<dbReference type="Gene3D" id="3.30.70.240">
    <property type="match status" value="1"/>
</dbReference>
<dbReference type="InterPro" id="IPR027417">
    <property type="entry name" value="P-loop_NTPase"/>
</dbReference>
<evidence type="ECO:0000256" key="1">
    <source>
        <dbReference type="ARBA" id="ARBA00022741"/>
    </source>
</evidence>
<dbReference type="Gene3D" id="2.40.30.10">
    <property type="entry name" value="Translation factors"/>
    <property type="match status" value="1"/>
</dbReference>
<dbReference type="Gene3D" id="3.40.50.300">
    <property type="entry name" value="P-loop containing nucleotide triphosphate hydrolases"/>
    <property type="match status" value="1"/>
</dbReference>